<evidence type="ECO:0000313" key="2">
    <source>
        <dbReference type="EMBL" id="OQS42319.1"/>
    </source>
</evidence>
<dbReference type="InterPro" id="IPR010774">
    <property type="entry name" value="YbcO"/>
</dbReference>
<dbReference type="EMBL" id="MUKV01000005">
    <property type="protein sequence ID" value="OQS42319.1"/>
    <property type="molecule type" value="Genomic_DNA"/>
</dbReference>
<dbReference type="Pfam" id="PF07102">
    <property type="entry name" value="YbcO"/>
    <property type="match status" value="1"/>
</dbReference>
<gene>
    <name evidence="2" type="ORF">B0T45_05885</name>
</gene>
<evidence type="ECO:0008006" key="4">
    <source>
        <dbReference type="Google" id="ProtNLM"/>
    </source>
</evidence>
<organism evidence="2 3">
    <name type="scientific">Chromobacterium haemolyticum</name>
    <dbReference type="NCBI Taxonomy" id="394935"/>
    <lineage>
        <taxon>Bacteria</taxon>
        <taxon>Pseudomonadati</taxon>
        <taxon>Pseudomonadota</taxon>
        <taxon>Betaproteobacteria</taxon>
        <taxon>Neisseriales</taxon>
        <taxon>Chromobacteriaceae</taxon>
        <taxon>Chromobacterium</taxon>
    </lineage>
</organism>
<sequence>MVKPSKIVPRPGSTPGTGRRDSGRIASNAIRDSAAGEECTLQIAGICNGRTDTTVLCHLPDESHGMARKADDISSAFGCDACHAVLDGRAPHDWQPGEKDFYMRRGMVRTLRRLREKGLLIIKGVA</sequence>
<comment type="caution">
    <text evidence="2">The sequence shown here is derived from an EMBL/GenBank/DDBJ whole genome shotgun (WGS) entry which is preliminary data.</text>
</comment>
<dbReference type="Gene3D" id="3.30.50.20">
    <property type="entry name" value="prophage-derive protein ybcO"/>
    <property type="match status" value="1"/>
</dbReference>
<accession>A0A1W0D5N5</accession>
<name>A0A1W0D5N5_9NEIS</name>
<dbReference type="AlphaFoldDB" id="A0A1W0D5N5"/>
<evidence type="ECO:0000313" key="3">
    <source>
        <dbReference type="Proteomes" id="UP000192721"/>
    </source>
</evidence>
<reference evidence="2 3" key="1">
    <citation type="submission" date="2017-02" db="EMBL/GenBank/DDBJ databases">
        <title>Chromobacterium haemolyticum H5244.</title>
        <authorList>
            <person name="Gulvik C.A."/>
        </authorList>
    </citation>
    <scope>NUCLEOTIDE SEQUENCE [LARGE SCALE GENOMIC DNA]</scope>
    <source>
        <strain evidence="2 3">H5244</strain>
    </source>
</reference>
<dbReference type="RefSeq" id="WP_081554901.1">
    <property type="nucleotide sequence ID" value="NZ_MUKV01000005.1"/>
</dbReference>
<feature type="region of interest" description="Disordered" evidence="1">
    <location>
        <begin position="1"/>
        <end position="25"/>
    </location>
</feature>
<dbReference type="Proteomes" id="UP000192721">
    <property type="component" value="Unassembled WGS sequence"/>
</dbReference>
<evidence type="ECO:0000256" key="1">
    <source>
        <dbReference type="SAM" id="MobiDB-lite"/>
    </source>
</evidence>
<proteinExistence type="predicted"/>
<protein>
    <recommendedName>
        <fullName evidence="4">DUF1364 domain-containing protein</fullName>
    </recommendedName>
</protein>